<proteinExistence type="predicted"/>
<comment type="caution">
    <text evidence="2">The sequence shown here is derived from an EMBL/GenBank/DDBJ whole genome shotgun (WGS) entry which is preliminary data.</text>
</comment>
<sequence>MGGVRNPIAVLRGLNPLPAPPFSLPINLQPSSPGRGAAGASISPERTLACSVSVGQRRRYAAAAGRASAATAGSPSRAMLAGGGRECRRRGSAEFTRRRVILHPGRRRAFICGWHAGTIEPTQAKRLSRPMAWSLRARADSTSARWAVRISSSVRPPLEPTLLHLCSSFSTTSMPCTQPSLRPHILYLGATPPSSRPPRCNSTSISTSRAKMRPARAQITPSSSSNDSLARTAVLSRGVRRALGPAHRRRARDGTSFH</sequence>
<feature type="region of interest" description="Disordered" evidence="1">
    <location>
        <begin position="189"/>
        <end position="230"/>
    </location>
</feature>
<reference evidence="2" key="1">
    <citation type="submission" date="2023-03" db="EMBL/GenBank/DDBJ databases">
        <title>Massive genome expansion in bonnet fungi (Mycena s.s.) driven by repeated elements and novel gene families across ecological guilds.</title>
        <authorList>
            <consortium name="Lawrence Berkeley National Laboratory"/>
            <person name="Harder C.B."/>
            <person name="Miyauchi S."/>
            <person name="Viragh M."/>
            <person name="Kuo A."/>
            <person name="Thoen E."/>
            <person name="Andreopoulos B."/>
            <person name="Lu D."/>
            <person name="Skrede I."/>
            <person name="Drula E."/>
            <person name="Henrissat B."/>
            <person name="Morin E."/>
            <person name="Kohler A."/>
            <person name="Barry K."/>
            <person name="LaButti K."/>
            <person name="Morin E."/>
            <person name="Salamov A."/>
            <person name="Lipzen A."/>
            <person name="Mereny Z."/>
            <person name="Hegedus B."/>
            <person name="Baldrian P."/>
            <person name="Stursova M."/>
            <person name="Weitz H."/>
            <person name="Taylor A."/>
            <person name="Grigoriev I.V."/>
            <person name="Nagy L.G."/>
            <person name="Martin F."/>
            <person name="Kauserud H."/>
        </authorList>
    </citation>
    <scope>NUCLEOTIDE SEQUENCE</scope>
    <source>
        <strain evidence="2">CBHHK002</strain>
    </source>
</reference>
<feature type="region of interest" description="Disordered" evidence="1">
    <location>
        <begin position="239"/>
        <end position="258"/>
    </location>
</feature>
<keyword evidence="3" id="KW-1185">Reference proteome</keyword>
<evidence type="ECO:0000313" key="3">
    <source>
        <dbReference type="Proteomes" id="UP001218218"/>
    </source>
</evidence>
<evidence type="ECO:0000313" key="2">
    <source>
        <dbReference type="EMBL" id="KAJ7315194.1"/>
    </source>
</evidence>
<feature type="compositionally biased region" description="Low complexity" evidence="1">
    <location>
        <begin position="65"/>
        <end position="78"/>
    </location>
</feature>
<dbReference type="AlphaFoldDB" id="A0AAD6ZBC8"/>
<dbReference type="EMBL" id="JARIHO010000063">
    <property type="protein sequence ID" value="KAJ7315194.1"/>
    <property type="molecule type" value="Genomic_DNA"/>
</dbReference>
<dbReference type="Proteomes" id="UP001218218">
    <property type="component" value="Unassembled WGS sequence"/>
</dbReference>
<feature type="compositionally biased region" description="Polar residues" evidence="1">
    <location>
        <begin position="219"/>
        <end position="229"/>
    </location>
</feature>
<feature type="region of interest" description="Disordered" evidence="1">
    <location>
        <begin position="65"/>
        <end position="85"/>
    </location>
</feature>
<organism evidence="2 3">
    <name type="scientific">Mycena albidolilacea</name>
    <dbReference type="NCBI Taxonomy" id="1033008"/>
    <lineage>
        <taxon>Eukaryota</taxon>
        <taxon>Fungi</taxon>
        <taxon>Dikarya</taxon>
        <taxon>Basidiomycota</taxon>
        <taxon>Agaricomycotina</taxon>
        <taxon>Agaricomycetes</taxon>
        <taxon>Agaricomycetidae</taxon>
        <taxon>Agaricales</taxon>
        <taxon>Marasmiineae</taxon>
        <taxon>Mycenaceae</taxon>
        <taxon>Mycena</taxon>
    </lineage>
</organism>
<accession>A0AAD6ZBC8</accession>
<protein>
    <submittedName>
        <fullName evidence="2">Uncharacterized protein</fullName>
    </submittedName>
</protein>
<gene>
    <name evidence="2" type="ORF">DFH08DRAFT_893980</name>
</gene>
<feature type="non-terminal residue" evidence="2">
    <location>
        <position position="258"/>
    </location>
</feature>
<feature type="compositionally biased region" description="Polar residues" evidence="1">
    <location>
        <begin position="200"/>
        <end position="209"/>
    </location>
</feature>
<name>A0AAD6ZBC8_9AGAR</name>
<evidence type="ECO:0000256" key="1">
    <source>
        <dbReference type="SAM" id="MobiDB-lite"/>
    </source>
</evidence>